<keyword evidence="6 10" id="KW-1133">Transmembrane helix</keyword>
<keyword evidence="2 10" id="KW-0812">Transmembrane</keyword>
<dbReference type="SUPFAM" id="SSF57850">
    <property type="entry name" value="RING/U-box"/>
    <property type="match status" value="1"/>
</dbReference>
<feature type="signal peptide" evidence="11">
    <location>
        <begin position="1"/>
        <end position="27"/>
    </location>
</feature>
<name>A0A8K0NS71_9TREE</name>
<dbReference type="PANTHER" id="PTHR47168:SF1">
    <property type="entry name" value="OS02G0798600 PROTEIN"/>
    <property type="match status" value="1"/>
</dbReference>
<keyword evidence="4 8" id="KW-0863">Zinc-finger</keyword>
<evidence type="ECO:0000256" key="9">
    <source>
        <dbReference type="SAM" id="MobiDB-lite"/>
    </source>
</evidence>
<keyword evidence="7 10" id="KW-0472">Membrane</keyword>
<feature type="chain" id="PRO_5035443012" description="RING-type domain-containing protein" evidence="11">
    <location>
        <begin position="28"/>
        <end position="572"/>
    </location>
</feature>
<feature type="domain" description="RING-type" evidence="12">
    <location>
        <begin position="454"/>
        <end position="498"/>
    </location>
</feature>
<evidence type="ECO:0000256" key="3">
    <source>
        <dbReference type="ARBA" id="ARBA00022723"/>
    </source>
</evidence>
<evidence type="ECO:0000256" key="6">
    <source>
        <dbReference type="ARBA" id="ARBA00022989"/>
    </source>
</evidence>
<evidence type="ECO:0000256" key="11">
    <source>
        <dbReference type="SAM" id="SignalP"/>
    </source>
</evidence>
<evidence type="ECO:0000256" key="2">
    <source>
        <dbReference type="ARBA" id="ARBA00022692"/>
    </source>
</evidence>
<evidence type="ECO:0000256" key="8">
    <source>
        <dbReference type="PROSITE-ProRule" id="PRU00175"/>
    </source>
</evidence>
<gene>
    <name evidence="13" type="ORF">FFLO_01656</name>
</gene>
<comment type="subcellular location">
    <subcellularLocation>
        <location evidence="1">Membrane</location>
        <topology evidence="1">Single-pass membrane protein</topology>
    </subcellularLocation>
</comment>
<dbReference type="CDD" id="cd16454">
    <property type="entry name" value="RING-H2_PA-TM-RING"/>
    <property type="match status" value="1"/>
</dbReference>
<keyword evidence="5" id="KW-0862">Zinc</keyword>
<evidence type="ECO:0000256" key="10">
    <source>
        <dbReference type="SAM" id="Phobius"/>
    </source>
</evidence>
<accession>A0A8K0NS71</accession>
<dbReference type="InterPro" id="IPR051653">
    <property type="entry name" value="E3_ligase_sorting_rcpt"/>
</dbReference>
<comment type="caution">
    <text evidence="13">The sequence shown here is derived from an EMBL/GenBank/DDBJ whole genome shotgun (WGS) entry which is preliminary data.</text>
</comment>
<dbReference type="InterPro" id="IPR013083">
    <property type="entry name" value="Znf_RING/FYVE/PHD"/>
</dbReference>
<dbReference type="GO" id="GO:0008270">
    <property type="term" value="F:zinc ion binding"/>
    <property type="evidence" value="ECO:0007669"/>
    <property type="project" value="UniProtKB-KW"/>
</dbReference>
<dbReference type="AlphaFoldDB" id="A0A8K0NS71"/>
<evidence type="ECO:0000256" key="7">
    <source>
        <dbReference type="ARBA" id="ARBA00023136"/>
    </source>
</evidence>
<evidence type="ECO:0000259" key="12">
    <source>
        <dbReference type="PROSITE" id="PS50089"/>
    </source>
</evidence>
<feature type="region of interest" description="Disordered" evidence="9">
    <location>
        <begin position="536"/>
        <end position="572"/>
    </location>
</feature>
<evidence type="ECO:0000256" key="1">
    <source>
        <dbReference type="ARBA" id="ARBA00004167"/>
    </source>
</evidence>
<evidence type="ECO:0000256" key="4">
    <source>
        <dbReference type="ARBA" id="ARBA00022771"/>
    </source>
</evidence>
<dbReference type="GO" id="GO:0016020">
    <property type="term" value="C:membrane"/>
    <property type="evidence" value="ECO:0007669"/>
    <property type="project" value="UniProtKB-SubCell"/>
</dbReference>
<dbReference type="Gene3D" id="3.30.40.10">
    <property type="entry name" value="Zinc/RING finger domain, C3HC4 (zinc finger)"/>
    <property type="match status" value="1"/>
</dbReference>
<evidence type="ECO:0000313" key="14">
    <source>
        <dbReference type="Proteomes" id="UP000812966"/>
    </source>
</evidence>
<reference evidence="13" key="1">
    <citation type="submission" date="2020-04" db="EMBL/GenBank/DDBJ databases">
        <title>Analysis of mating type loci in Filobasidium floriforme.</title>
        <authorList>
            <person name="Nowrousian M."/>
        </authorList>
    </citation>
    <scope>NUCLEOTIDE SEQUENCE</scope>
    <source>
        <strain evidence="13">CBS 6242</strain>
    </source>
</reference>
<sequence length="572" mass="62912">MSASRFLTSTIRTWLFILLVTLQLCSARITSRRQNNAIISSLAILSSPSIYTPNILGVQAYVPAVPVDDTAGLNLTDDSRLNLKWNPDAGSPGVYSAGVSYQLEADEPTPGADKGALLHFTEEEAGDNITTLTPWIAMIECRNWTHASDYWDIFTLARDRGAVAALLYTTVAQSCLINQEYLDDFEKPLNVFATKSRASATLIEAQFNATQPQFWHYNESLLNQSYEVVNASLEGNTVPTKTYLIATLVARGSQGQATAYPTATSSPVAAQSGTPRNRSVPMIILYCAAGIIGVLILSVILTGAVRALRHPERYGPNADLGDRPPPASTAAGIGQAILDTFPVIKFNRPRRAVREKTAYPSFANANEQGDTSHDQDMDGDYAERRSWIQNHMQDKRFAAAKAEGAIASPAAASSRTITPVRKTQESSGVGLGTPAAVIEEREEERDDGEEEEVCPICLLEFEEGDEVRVLPCQLAHSFHKECIDPWLLEVSSSCPLCRKETTAASIPPATSATLPNETDARPGRFGRYLAFVRRERRRHDDHDDEDAQGESLQRRRSRRRRDRWEQSGPGPF</sequence>
<keyword evidence="11" id="KW-0732">Signal</keyword>
<dbReference type="Proteomes" id="UP000812966">
    <property type="component" value="Unassembled WGS sequence"/>
</dbReference>
<proteinExistence type="predicted"/>
<dbReference type="EMBL" id="JABELV010000023">
    <property type="protein sequence ID" value="KAG7562966.1"/>
    <property type="molecule type" value="Genomic_DNA"/>
</dbReference>
<dbReference type="SMART" id="SM00184">
    <property type="entry name" value="RING"/>
    <property type="match status" value="1"/>
</dbReference>
<organism evidence="13 14">
    <name type="scientific">Filobasidium floriforme</name>
    <dbReference type="NCBI Taxonomy" id="5210"/>
    <lineage>
        <taxon>Eukaryota</taxon>
        <taxon>Fungi</taxon>
        <taxon>Dikarya</taxon>
        <taxon>Basidiomycota</taxon>
        <taxon>Agaricomycotina</taxon>
        <taxon>Tremellomycetes</taxon>
        <taxon>Filobasidiales</taxon>
        <taxon>Filobasidiaceae</taxon>
        <taxon>Filobasidium</taxon>
    </lineage>
</organism>
<dbReference type="Pfam" id="PF13639">
    <property type="entry name" value="zf-RING_2"/>
    <property type="match status" value="1"/>
</dbReference>
<dbReference type="InterPro" id="IPR001841">
    <property type="entry name" value="Znf_RING"/>
</dbReference>
<keyword evidence="3" id="KW-0479">Metal-binding</keyword>
<protein>
    <recommendedName>
        <fullName evidence="12">RING-type domain-containing protein</fullName>
    </recommendedName>
</protein>
<dbReference type="PROSITE" id="PS50089">
    <property type="entry name" value="ZF_RING_2"/>
    <property type="match status" value="1"/>
</dbReference>
<feature type="transmembrane region" description="Helical" evidence="10">
    <location>
        <begin position="283"/>
        <end position="305"/>
    </location>
</feature>
<evidence type="ECO:0000256" key="5">
    <source>
        <dbReference type="ARBA" id="ARBA00022833"/>
    </source>
</evidence>
<keyword evidence="14" id="KW-1185">Reference proteome</keyword>
<evidence type="ECO:0000313" key="13">
    <source>
        <dbReference type="EMBL" id="KAG7562966.1"/>
    </source>
</evidence>
<dbReference type="PANTHER" id="PTHR47168">
    <property type="entry name" value="RING ZINC FINGER DOMAIN SUPERFAMILY PROTEIN-RELATED"/>
    <property type="match status" value="1"/>
</dbReference>